<evidence type="ECO:0000256" key="2">
    <source>
        <dbReference type="SAM" id="Phobius"/>
    </source>
</evidence>
<proteinExistence type="predicted"/>
<name>A0A2G3E112_9FIRM</name>
<keyword evidence="4" id="KW-1185">Reference proteome</keyword>
<feature type="compositionally biased region" description="Basic and acidic residues" evidence="1">
    <location>
        <begin position="259"/>
        <end position="276"/>
    </location>
</feature>
<protein>
    <submittedName>
        <fullName evidence="3">Uncharacterized protein</fullName>
    </submittedName>
</protein>
<accession>A0A2G3E112</accession>
<feature type="transmembrane region" description="Helical" evidence="2">
    <location>
        <begin position="406"/>
        <end position="429"/>
    </location>
</feature>
<feature type="region of interest" description="Disordered" evidence="1">
    <location>
        <begin position="17"/>
        <end position="46"/>
    </location>
</feature>
<feature type="compositionally biased region" description="Basic and acidic residues" evidence="1">
    <location>
        <begin position="348"/>
        <end position="363"/>
    </location>
</feature>
<evidence type="ECO:0000256" key="1">
    <source>
        <dbReference type="SAM" id="MobiDB-lite"/>
    </source>
</evidence>
<sequence>MSNKSSENYLDELLYSLNGKGADPVPEESEESKGTEPVFDAQENPVSDEDFLKEFEEDLGISSSDDFLSGFEDDLGITFDGGSRNMGSKDDDLDLFDDLEDLSDADFDELDDFLAELDDKPEKEETPAALQFDDGLPNISDMIDLDSVQAAPADNPPAEADTVLEETPEPQTDTVIEETPAPQTDIPQEEPDLAAEVDLSASNVELPITDAGEPDLAGIDSDDLLNMLSETEGMEGIGDLLSKDEDGTAVDTNDAIGEFAERQMNGEDDADGKGIEAEEEEADTPKKKKKKKKKEAKEAQPGFFKRLLNKLFESDEDLPDDEALDMTPIDGPGVEELSEENMALLRELEGADAQDKPEEEDKKEKKKKEKKEKPKKEKKEKPKKEKKPKKPKEPREKGKPLPKKPVMFLCLLGISIGAMIMIATNLAGYSVPMSQAKNLYDKEEFVEAFSKIEGMKIKEDDEAFYQRALILAEVEMEYRHYLIFKKTTDEKMSDAMRVETLDALVCAAGRYNTHLEDAQEYQCQAQLAELGGKIEEALQADYKMSMDEAIEIYKARTRKQYTILIYKKLKELGLYNNDSNN</sequence>
<reference evidence="3 4" key="1">
    <citation type="submission" date="2017-10" db="EMBL/GenBank/DDBJ databases">
        <title>Resolving the taxonomy of Roseburia spp., Eubacterium rectale and Agathobacter spp. through phylogenomic analysis.</title>
        <authorList>
            <person name="Sheridan P.O."/>
            <person name="Walker A.W."/>
            <person name="Duncan S.H."/>
            <person name="Scott K.P."/>
            <person name="Toole P.W.O."/>
            <person name="Luis P."/>
            <person name="Flint H.J."/>
        </authorList>
    </citation>
    <scope>NUCLEOTIDE SEQUENCE [LARGE SCALE GENOMIC DNA]</scope>
    <source>
        <strain evidence="3 4">JK623</strain>
    </source>
</reference>
<evidence type="ECO:0000313" key="4">
    <source>
        <dbReference type="Proteomes" id="UP000224563"/>
    </source>
</evidence>
<feature type="compositionally biased region" description="Low complexity" evidence="1">
    <location>
        <begin position="150"/>
        <end position="161"/>
    </location>
</feature>
<keyword evidence="2" id="KW-0472">Membrane</keyword>
<dbReference type="EMBL" id="PDYG01000100">
    <property type="protein sequence ID" value="PHU36911.1"/>
    <property type="molecule type" value="Genomic_DNA"/>
</dbReference>
<feature type="region of interest" description="Disordered" evidence="1">
    <location>
        <begin position="238"/>
        <end position="334"/>
    </location>
</feature>
<feature type="compositionally biased region" description="Acidic residues" evidence="1">
    <location>
        <begin position="314"/>
        <end position="324"/>
    </location>
</feature>
<feature type="compositionally biased region" description="Basic and acidic residues" evidence="1">
    <location>
        <begin position="371"/>
        <end position="383"/>
    </location>
</feature>
<organism evidence="3 4">
    <name type="scientific">Agathobacter ruminis</name>
    <dbReference type="NCBI Taxonomy" id="1712665"/>
    <lineage>
        <taxon>Bacteria</taxon>
        <taxon>Bacillati</taxon>
        <taxon>Bacillota</taxon>
        <taxon>Clostridia</taxon>
        <taxon>Lachnospirales</taxon>
        <taxon>Lachnospiraceae</taxon>
        <taxon>Agathobacter</taxon>
    </lineage>
</organism>
<gene>
    <name evidence="3" type="ORF">CSX02_10425</name>
</gene>
<dbReference type="RefSeq" id="WP_099386638.1">
    <property type="nucleotide sequence ID" value="NZ_PDYG01000100.1"/>
</dbReference>
<evidence type="ECO:0000313" key="3">
    <source>
        <dbReference type="EMBL" id="PHU36911.1"/>
    </source>
</evidence>
<keyword evidence="2" id="KW-0812">Transmembrane</keyword>
<reference evidence="3 4" key="2">
    <citation type="submission" date="2017-10" db="EMBL/GenBank/DDBJ databases">
        <authorList>
            <person name="Banno H."/>
            <person name="Chua N.-H."/>
        </authorList>
    </citation>
    <scope>NUCLEOTIDE SEQUENCE [LARGE SCALE GENOMIC DNA]</scope>
    <source>
        <strain evidence="3 4">JK623</strain>
    </source>
</reference>
<feature type="region of interest" description="Disordered" evidence="1">
    <location>
        <begin position="348"/>
        <end position="401"/>
    </location>
</feature>
<dbReference type="Proteomes" id="UP000224563">
    <property type="component" value="Unassembled WGS sequence"/>
</dbReference>
<keyword evidence="2" id="KW-1133">Transmembrane helix</keyword>
<feature type="region of interest" description="Disordered" evidence="1">
    <location>
        <begin position="119"/>
        <end position="174"/>
    </location>
</feature>
<comment type="caution">
    <text evidence="3">The sequence shown here is derived from an EMBL/GenBank/DDBJ whole genome shotgun (WGS) entry which is preliminary data.</text>
</comment>
<dbReference type="AlphaFoldDB" id="A0A2G3E112"/>